<dbReference type="GO" id="GO:0003677">
    <property type="term" value="F:DNA binding"/>
    <property type="evidence" value="ECO:0007669"/>
    <property type="project" value="UniProtKB-KW"/>
</dbReference>
<reference evidence="6 7" key="1">
    <citation type="submission" date="2018-12" db="EMBL/GenBank/DDBJ databases">
        <authorList>
            <person name="Yu L."/>
        </authorList>
    </citation>
    <scope>NUCLEOTIDE SEQUENCE [LARGE SCALE GENOMIC DNA]</scope>
    <source>
        <strain evidence="6 7">S5H2222</strain>
    </source>
</reference>
<dbReference type="SUPFAM" id="SSF55781">
    <property type="entry name" value="GAF domain-like"/>
    <property type="match status" value="1"/>
</dbReference>
<keyword evidence="2" id="KW-0238">DNA-binding</keyword>
<proteinExistence type="predicted"/>
<organism evidence="6 7">
    <name type="scientific">Lysinibacillus telephonicus</name>
    <dbReference type="NCBI Taxonomy" id="1714840"/>
    <lineage>
        <taxon>Bacteria</taxon>
        <taxon>Bacillati</taxon>
        <taxon>Bacillota</taxon>
        <taxon>Bacilli</taxon>
        <taxon>Bacillales</taxon>
        <taxon>Bacillaceae</taxon>
        <taxon>Lysinibacillus</taxon>
    </lineage>
</organism>
<dbReference type="PANTHER" id="PTHR30136:SF24">
    <property type="entry name" value="HTH-TYPE TRANSCRIPTIONAL REPRESSOR ALLR"/>
    <property type="match status" value="1"/>
</dbReference>
<dbReference type="Pfam" id="PF01614">
    <property type="entry name" value="IclR_C"/>
    <property type="match status" value="1"/>
</dbReference>
<dbReference type="AlphaFoldDB" id="A0A431UQZ4"/>
<accession>A0A431UQZ4</accession>
<dbReference type="Gene3D" id="3.30.450.40">
    <property type="match status" value="1"/>
</dbReference>
<keyword evidence="7" id="KW-1185">Reference proteome</keyword>
<dbReference type="SMART" id="SM00346">
    <property type="entry name" value="HTH_ICLR"/>
    <property type="match status" value="1"/>
</dbReference>
<feature type="domain" description="HTH iclR-type" evidence="4">
    <location>
        <begin position="5"/>
        <end position="66"/>
    </location>
</feature>
<dbReference type="PROSITE" id="PS51077">
    <property type="entry name" value="HTH_ICLR"/>
    <property type="match status" value="1"/>
</dbReference>
<comment type="caution">
    <text evidence="6">The sequence shown here is derived from an EMBL/GenBank/DDBJ whole genome shotgun (WGS) entry which is preliminary data.</text>
</comment>
<dbReference type="InterPro" id="IPR050707">
    <property type="entry name" value="HTH_MetabolicPath_Reg"/>
</dbReference>
<keyword evidence="1" id="KW-0805">Transcription regulation</keyword>
<dbReference type="GO" id="GO:0003700">
    <property type="term" value="F:DNA-binding transcription factor activity"/>
    <property type="evidence" value="ECO:0007669"/>
    <property type="project" value="TreeGrafter"/>
</dbReference>
<evidence type="ECO:0000256" key="2">
    <source>
        <dbReference type="ARBA" id="ARBA00023125"/>
    </source>
</evidence>
<dbReference type="Proteomes" id="UP000276349">
    <property type="component" value="Unassembled WGS sequence"/>
</dbReference>
<sequence length="247" mass="27930">MTNLVPSIEKMDVILTVIAESRQGLSFMEIVHQTKLNKSTIYSILNTLENLNYISKNDKKNYVIDYRLAFLGSKYSENSKYIELFDRFGNELVEQVNETCQLSILKGGNICYLAKVESKSNIRIKTEPGQMIPAYATAMGKVLLSGLPNEELYERLGEPPFKPLTRKTVQTMDELIHQIQFGQQNGYVLERGETEEGLFCIAAPIFNHKKEMIAAVSVTALDVYYDSKSEVLKEAVLNLARNISSNL</sequence>
<name>A0A431UQZ4_9BACI</name>
<dbReference type="PROSITE" id="PS51078">
    <property type="entry name" value="ICLR_ED"/>
    <property type="match status" value="1"/>
</dbReference>
<dbReference type="EMBL" id="RXNR01000037">
    <property type="protein sequence ID" value="RTQ91839.1"/>
    <property type="molecule type" value="Genomic_DNA"/>
</dbReference>
<dbReference type="Pfam" id="PF09339">
    <property type="entry name" value="HTH_IclR"/>
    <property type="match status" value="1"/>
</dbReference>
<protein>
    <submittedName>
        <fullName evidence="6">IclR family transcriptional regulator</fullName>
    </submittedName>
</protein>
<dbReference type="InterPro" id="IPR029016">
    <property type="entry name" value="GAF-like_dom_sf"/>
</dbReference>
<evidence type="ECO:0000313" key="6">
    <source>
        <dbReference type="EMBL" id="RTQ91839.1"/>
    </source>
</evidence>
<dbReference type="SUPFAM" id="SSF46785">
    <property type="entry name" value="Winged helix' DNA-binding domain"/>
    <property type="match status" value="1"/>
</dbReference>
<evidence type="ECO:0000259" key="5">
    <source>
        <dbReference type="PROSITE" id="PS51078"/>
    </source>
</evidence>
<gene>
    <name evidence="6" type="ORF">EKG35_12955</name>
</gene>
<evidence type="ECO:0000256" key="3">
    <source>
        <dbReference type="ARBA" id="ARBA00023163"/>
    </source>
</evidence>
<evidence type="ECO:0000259" key="4">
    <source>
        <dbReference type="PROSITE" id="PS51077"/>
    </source>
</evidence>
<dbReference type="RefSeq" id="WP_126294895.1">
    <property type="nucleotide sequence ID" value="NZ_RXNR01000037.1"/>
</dbReference>
<dbReference type="InterPro" id="IPR036390">
    <property type="entry name" value="WH_DNA-bd_sf"/>
</dbReference>
<dbReference type="InterPro" id="IPR005471">
    <property type="entry name" value="Tscrpt_reg_IclR_N"/>
</dbReference>
<dbReference type="PANTHER" id="PTHR30136">
    <property type="entry name" value="HELIX-TURN-HELIX TRANSCRIPTIONAL REGULATOR, ICLR FAMILY"/>
    <property type="match status" value="1"/>
</dbReference>
<dbReference type="InterPro" id="IPR014757">
    <property type="entry name" value="Tscrpt_reg_IclR_C"/>
</dbReference>
<evidence type="ECO:0000313" key="7">
    <source>
        <dbReference type="Proteomes" id="UP000276349"/>
    </source>
</evidence>
<keyword evidence="3" id="KW-0804">Transcription</keyword>
<evidence type="ECO:0000256" key="1">
    <source>
        <dbReference type="ARBA" id="ARBA00023015"/>
    </source>
</evidence>
<dbReference type="Gene3D" id="1.10.10.10">
    <property type="entry name" value="Winged helix-like DNA-binding domain superfamily/Winged helix DNA-binding domain"/>
    <property type="match status" value="1"/>
</dbReference>
<dbReference type="OrthoDB" id="9791752at2"/>
<feature type="domain" description="IclR-ED" evidence="5">
    <location>
        <begin position="67"/>
        <end position="247"/>
    </location>
</feature>
<dbReference type="GO" id="GO:0045892">
    <property type="term" value="P:negative regulation of DNA-templated transcription"/>
    <property type="evidence" value="ECO:0007669"/>
    <property type="project" value="TreeGrafter"/>
</dbReference>
<dbReference type="InterPro" id="IPR036388">
    <property type="entry name" value="WH-like_DNA-bd_sf"/>
</dbReference>